<reference evidence="1" key="1">
    <citation type="submission" date="2018-06" db="EMBL/GenBank/DDBJ databases">
        <authorList>
            <person name="Zhirakovskaya E."/>
        </authorList>
    </citation>
    <scope>NUCLEOTIDE SEQUENCE</scope>
</reference>
<sequence>MDEILIILLLFSSIWYWWDTQQCNEIALQVCRQKCSAVNFQLLDATVTRERSWLRKGGGSVQICRLYSFEYDSGAPSGFIYSQPETKSEFGEREQGYIVLIGKQVVETHLGRGGV</sequence>
<organism evidence="1">
    <name type="scientific">hydrothermal vent metagenome</name>
    <dbReference type="NCBI Taxonomy" id="652676"/>
    <lineage>
        <taxon>unclassified sequences</taxon>
        <taxon>metagenomes</taxon>
        <taxon>ecological metagenomes</taxon>
    </lineage>
</organism>
<gene>
    <name evidence="1" type="ORF">MNBD_GAMMA05-2570</name>
</gene>
<accession>A0A3B0WH63</accession>
<name>A0A3B0WH63_9ZZZZ</name>
<dbReference type="Pfam" id="PF11743">
    <property type="entry name" value="DUF3301"/>
    <property type="match status" value="1"/>
</dbReference>
<dbReference type="InterPro" id="IPR021732">
    <property type="entry name" value="DUF3301"/>
</dbReference>
<proteinExistence type="predicted"/>
<dbReference type="AlphaFoldDB" id="A0A3B0WH63"/>
<protein>
    <recommendedName>
        <fullName evidence="2">DUF3301 domain-containing protein</fullName>
    </recommendedName>
</protein>
<dbReference type="EMBL" id="UOFE01000006">
    <property type="protein sequence ID" value="VAW50642.1"/>
    <property type="molecule type" value="Genomic_DNA"/>
</dbReference>
<evidence type="ECO:0008006" key="2">
    <source>
        <dbReference type="Google" id="ProtNLM"/>
    </source>
</evidence>
<evidence type="ECO:0000313" key="1">
    <source>
        <dbReference type="EMBL" id="VAW50642.1"/>
    </source>
</evidence>